<keyword evidence="4" id="KW-1133">Transmembrane helix</keyword>
<dbReference type="AlphaFoldDB" id="A0A0B1SHX2"/>
<keyword evidence="8" id="KW-1185">Reference proteome</keyword>
<evidence type="ECO:0000256" key="3">
    <source>
        <dbReference type="ARBA" id="ARBA00022692"/>
    </source>
</evidence>
<dbReference type="GO" id="GO:0005886">
    <property type="term" value="C:plasma membrane"/>
    <property type="evidence" value="ECO:0007669"/>
    <property type="project" value="TreeGrafter"/>
</dbReference>
<dbReference type="GO" id="GO:0097108">
    <property type="term" value="F:hedgehog family protein binding"/>
    <property type="evidence" value="ECO:0007669"/>
    <property type="project" value="TreeGrafter"/>
</dbReference>
<evidence type="ECO:0000313" key="8">
    <source>
        <dbReference type="Proteomes" id="UP000053660"/>
    </source>
</evidence>
<evidence type="ECO:0000256" key="5">
    <source>
        <dbReference type="ARBA" id="ARBA00023136"/>
    </source>
</evidence>
<keyword evidence="6" id="KW-0325">Glycoprotein</keyword>
<evidence type="ECO:0000256" key="1">
    <source>
        <dbReference type="ARBA" id="ARBA00004141"/>
    </source>
</evidence>
<dbReference type="OrthoDB" id="5873834at2759"/>
<dbReference type="PANTHER" id="PTHR46022:SF1">
    <property type="entry name" value="PROTEIN PATCHED"/>
    <property type="match status" value="1"/>
</dbReference>
<evidence type="ECO:0000256" key="4">
    <source>
        <dbReference type="ARBA" id="ARBA00022989"/>
    </source>
</evidence>
<protein>
    <submittedName>
        <fullName evidence="7">Uncharacterized protein</fullName>
    </submittedName>
</protein>
<sequence length="133" mass="15534">MMRWMFANPDRWDEFLLKTEYPHFPDYAHVMSGGCPGFAAGVLHWPEDMILGGVKRKSKGGDMQSADALQSVFLVASPNDVFLRFKKKGDRPLAKPDLNQDQWNEKRAQEVIQQWQRNFTQMLYKHKANFDEQ</sequence>
<reference evidence="7 8" key="1">
    <citation type="submission" date="2014-03" db="EMBL/GenBank/DDBJ databases">
        <title>Draft genome of the hookworm Oesophagostomum dentatum.</title>
        <authorList>
            <person name="Mitreva M."/>
        </authorList>
    </citation>
    <scope>NUCLEOTIDE SEQUENCE [LARGE SCALE GENOMIC DNA]</scope>
    <source>
        <strain evidence="7 8">OD-Hann</strain>
    </source>
</reference>
<keyword evidence="5" id="KW-0472">Membrane</keyword>
<feature type="non-terminal residue" evidence="7">
    <location>
        <position position="133"/>
    </location>
</feature>
<evidence type="ECO:0000256" key="6">
    <source>
        <dbReference type="ARBA" id="ARBA00023180"/>
    </source>
</evidence>
<dbReference type="GO" id="GO:0008158">
    <property type="term" value="F:hedgehog receptor activity"/>
    <property type="evidence" value="ECO:0007669"/>
    <property type="project" value="TreeGrafter"/>
</dbReference>
<dbReference type="GO" id="GO:0005119">
    <property type="term" value="F:smoothened binding"/>
    <property type="evidence" value="ECO:0007669"/>
    <property type="project" value="TreeGrafter"/>
</dbReference>
<comment type="similarity">
    <text evidence="2">Belongs to the patched family.</text>
</comment>
<keyword evidence="3" id="KW-0812">Transmembrane</keyword>
<comment type="subcellular location">
    <subcellularLocation>
        <location evidence="1">Membrane</location>
        <topology evidence="1">Multi-pass membrane protein</topology>
    </subcellularLocation>
</comment>
<accession>A0A0B1SHX2</accession>
<organism evidence="7 8">
    <name type="scientific">Oesophagostomum dentatum</name>
    <name type="common">Nodular worm</name>
    <dbReference type="NCBI Taxonomy" id="61180"/>
    <lineage>
        <taxon>Eukaryota</taxon>
        <taxon>Metazoa</taxon>
        <taxon>Ecdysozoa</taxon>
        <taxon>Nematoda</taxon>
        <taxon>Chromadorea</taxon>
        <taxon>Rhabditida</taxon>
        <taxon>Rhabditina</taxon>
        <taxon>Rhabditomorpha</taxon>
        <taxon>Strongyloidea</taxon>
        <taxon>Strongylidae</taxon>
        <taxon>Oesophagostomum</taxon>
    </lineage>
</organism>
<evidence type="ECO:0000313" key="7">
    <source>
        <dbReference type="EMBL" id="KHJ82800.1"/>
    </source>
</evidence>
<dbReference type="Proteomes" id="UP000053660">
    <property type="component" value="Unassembled WGS sequence"/>
</dbReference>
<evidence type="ECO:0000256" key="2">
    <source>
        <dbReference type="ARBA" id="ARBA00005585"/>
    </source>
</evidence>
<gene>
    <name evidence="7" type="ORF">OESDEN_17504</name>
</gene>
<dbReference type="GO" id="GO:0045879">
    <property type="term" value="P:negative regulation of smoothened signaling pathway"/>
    <property type="evidence" value="ECO:0007669"/>
    <property type="project" value="TreeGrafter"/>
</dbReference>
<dbReference type="PANTHER" id="PTHR46022">
    <property type="entry name" value="PROTEIN PATCHED"/>
    <property type="match status" value="1"/>
</dbReference>
<dbReference type="EMBL" id="KN577000">
    <property type="protein sequence ID" value="KHJ82800.1"/>
    <property type="molecule type" value="Genomic_DNA"/>
</dbReference>
<proteinExistence type="inferred from homology"/>
<name>A0A0B1SHX2_OESDE</name>